<evidence type="ECO:0000313" key="2">
    <source>
        <dbReference type="Proteomes" id="UP000471120"/>
    </source>
</evidence>
<proteinExistence type="predicted"/>
<evidence type="ECO:0000313" key="1">
    <source>
        <dbReference type="EMBL" id="TXG90173.1"/>
    </source>
</evidence>
<sequence length="83" mass="8386">MDYECTTVVSATDLSPGLIALLRSLGVDPDSLGTGDTVGVGCQPTAGSPAAPINITDGTRTFDCSNITVDLLTVTVLRGCDAV</sequence>
<accession>A0A6P2CCA5</accession>
<reference evidence="1 2" key="1">
    <citation type="submission" date="2018-07" db="EMBL/GenBank/DDBJ databases">
        <title>Genome sequence of Rhodococcus rhodnii ATCC 35071 from Rhodnius prolixus.</title>
        <authorList>
            <person name="Patel V."/>
            <person name="Vogel K.J."/>
        </authorList>
    </citation>
    <scope>NUCLEOTIDE SEQUENCE [LARGE SCALE GENOMIC DNA]</scope>
    <source>
        <strain evidence="1 2">ATCC 35071</strain>
    </source>
</reference>
<name>A0A6P2CCA5_9NOCA</name>
<dbReference type="EMBL" id="QRCM01000001">
    <property type="protein sequence ID" value="TXG90173.1"/>
    <property type="molecule type" value="Genomic_DNA"/>
</dbReference>
<dbReference type="Proteomes" id="UP000471120">
    <property type="component" value="Unassembled WGS sequence"/>
</dbReference>
<protein>
    <submittedName>
        <fullName evidence="1">Uncharacterized protein</fullName>
    </submittedName>
</protein>
<comment type="caution">
    <text evidence="1">The sequence shown here is derived from an EMBL/GenBank/DDBJ whole genome shotgun (WGS) entry which is preliminary data.</text>
</comment>
<dbReference type="AlphaFoldDB" id="A0A6P2CCA5"/>
<organism evidence="1 2">
    <name type="scientific">Rhodococcus rhodnii</name>
    <dbReference type="NCBI Taxonomy" id="38312"/>
    <lineage>
        <taxon>Bacteria</taxon>
        <taxon>Bacillati</taxon>
        <taxon>Actinomycetota</taxon>
        <taxon>Actinomycetes</taxon>
        <taxon>Mycobacteriales</taxon>
        <taxon>Nocardiaceae</taxon>
        <taxon>Rhodococcus</taxon>
    </lineage>
</organism>
<gene>
    <name evidence="1" type="ORF">DW322_08005</name>
</gene>